<evidence type="ECO:0000313" key="3">
    <source>
        <dbReference type="Ensembl" id="ENSCSAVP00000007471.1"/>
    </source>
</evidence>
<dbReference type="PANTHER" id="PTHR15537">
    <property type="entry name" value="F-BOX ONLY PROTEIN 7"/>
    <property type="match status" value="1"/>
</dbReference>
<keyword evidence="4" id="KW-1185">Reference proteome</keyword>
<dbReference type="InterPro" id="IPR036047">
    <property type="entry name" value="F-box-like_dom_sf"/>
</dbReference>
<reference evidence="3" key="3">
    <citation type="submission" date="2025-09" db="UniProtKB">
        <authorList>
            <consortium name="Ensembl"/>
        </authorList>
    </citation>
    <scope>IDENTIFICATION</scope>
</reference>
<dbReference type="Ensembl" id="ENSCSAVT00000007569.1">
    <property type="protein sequence ID" value="ENSCSAVP00000007471.1"/>
    <property type="gene ID" value="ENSCSAVG00000004467.1"/>
</dbReference>
<dbReference type="GO" id="GO:1903599">
    <property type="term" value="P:positive regulation of autophagy of mitochondrion"/>
    <property type="evidence" value="ECO:0007669"/>
    <property type="project" value="TreeGrafter"/>
</dbReference>
<reference evidence="3" key="2">
    <citation type="submission" date="2025-08" db="UniProtKB">
        <authorList>
            <consortium name="Ensembl"/>
        </authorList>
    </citation>
    <scope>IDENTIFICATION</scope>
</reference>
<dbReference type="CDD" id="cd22087">
    <property type="entry name" value="F-box_FBXO7"/>
    <property type="match status" value="1"/>
</dbReference>
<dbReference type="Pfam" id="PF12937">
    <property type="entry name" value="F-box-like"/>
    <property type="match status" value="1"/>
</dbReference>
<accession>H2YQ63</accession>
<dbReference type="Proteomes" id="UP000007875">
    <property type="component" value="Unassembled WGS sequence"/>
</dbReference>
<protein>
    <recommendedName>
        <fullName evidence="2">F-box domain-containing protein</fullName>
    </recommendedName>
</protein>
<evidence type="ECO:0000313" key="4">
    <source>
        <dbReference type="Proteomes" id="UP000007875"/>
    </source>
</evidence>
<name>H2YQ63_CIOSA</name>
<dbReference type="PANTHER" id="PTHR15537:SF2">
    <property type="entry name" value="F-BOX ONLY PROTEIN 7"/>
    <property type="match status" value="1"/>
</dbReference>
<dbReference type="Gene3D" id="1.20.1280.50">
    <property type="match status" value="1"/>
</dbReference>
<dbReference type="GO" id="GO:0019901">
    <property type="term" value="F:protein kinase binding"/>
    <property type="evidence" value="ECO:0007669"/>
    <property type="project" value="InterPro"/>
</dbReference>
<organism evidence="3 4">
    <name type="scientific">Ciona savignyi</name>
    <name type="common">Pacific transparent sea squirt</name>
    <dbReference type="NCBI Taxonomy" id="51511"/>
    <lineage>
        <taxon>Eukaryota</taxon>
        <taxon>Metazoa</taxon>
        <taxon>Chordata</taxon>
        <taxon>Tunicata</taxon>
        <taxon>Ascidiacea</taxon>
        <taxon>Phlebobranchia</taxon>
        <taxon>Cionidae</taxon>
        <taxon>Ciona</taxon>
    </lineage>
</organism>
<dbReference type="AlphaFoldDB" id="H2YQ63"/>
<dbReference type="GeneTree" id="ENSGT00390000006670"/>
<dbReference type="SMART" id="SM00256">
    <property type="entry name" value="FBOX"/>
    <property type="match status" value="1"/>
</dbReference>
<dbReference type="PROSITE" id="PS50181">
    <property type="entry name" value="FBOX"/>
    <property type="match status" value="1"/>
</dbReference>
<proteinExistence type="predicted"/>
<dbReference type="InterPro" id="IPR047118">
    <property type="entry name" value="Fbxo7"/>
</dbReference>
<dbReference type="SUPFAM" id="SSF81383">
    <property type="entry name" value="F-box domain"/>
    <property type="match status" value="1"/>
</dbReference>
<feature type="domain" description="F-box" evidence="2">
    <location>
        <begin position="28"/>
        <end position="74"/>
    </location>
</feature>
<evidence type="ECO:0000256" key="1">
    <source>
        <dbReference type="SAM" id="MobiDB-lite"/>
    </source>
</evidence>
<feature type="compositionally biased region" description="Gly residues" evidence="1">
    <location>
        <begin position="237"/>
        <end position="252"/>
    </location>
</feature>
<sequence length="252" mass="27984">RNSRTVSKRRLPTEQLTTCEQNYNSPPIHGLLSLFPELLLRILSHLDVQSVCAVSQTCRILSDVSKEDNLWRSLFIKDFNVVPGDTHGQSWRETYVQKYKRKRQQVRERERIAREADFFTPVIPHPGGFPGQPYPPTNPNAPPFPDQPLGMIGGDYDLDPTFPFGPFGGRGRANPFHPNPMGPTRPGPHNPLPGSRFDPMNPYPGGFRPGRGGGMMDDDVTPGMPMLPSQRRNRRGNGFGGSGFGGGFGGFM</sequence>
<evidence type="ECO:0000259" key="2">
    <source>
        <dbReference type="PROSITE" id="PS50181"/>
    </source>
</evidence>
<reference evidence="4" key="1">
    <citation type="submission" date="2003-08" db="EMBL/GenBank/DDBJ databases">
        <authorList>
            <person name="Birren B."/>
            <person name="Nusbaum C."/>
            <person name="Abebe A."/>
            <person name="Abouelleil A."/>
            <person name="Adekoya E."/>
            <person name="Ait-zahra M."/>
            <person name="Allen N."/>
            <person name="Allen T."/>
            <person name="An P."/>
            <person name="Anderson M."/>
            <person name="Anderson S."/>
            <person name="Arachchi H."/>
            <person name="Armbruster J."/>
            <person name="Bachantsang P."/>
            <person name="Baldwin J."/>
            <person name="Barry A."/>
            <person name="Bayul T."/>
            <person name="Blitshsteyn B."/>
            <person name="Bloom T."/>
            <person name="Blye J."/>
            <person name="Boguslavskiy L."/>
            <person name="Borowsky M."/>
            <person name="Boukhgalter B."/>
            <person name="Brunache A."/>
            <person name="Butler J."/>
            <person name="Calixte N."/>
            <person name="Calvo S."/>
            <person name="Camarata J."/>
            <person name="Campo K."/>
            <person name="Chang J."/>
            <person name="Cheshatsang Y."/>
            <person name="Citroen M."/>
            <person name="Collymore A."/>
            <person name="Considine T."/>
            <person name="Cook A."/>
            <person name="Cooke P."/>
            <person name="Corum B."/>
            <person name="Cuomo C."/>
            <person name="David R."/>
            <person name="Dawoe T."/>
            <person name="Degray S."/>
            <person name="Dodge S."/>
            <person name="Dooley K."/>
            <person name="Dorje P."/>
            <person name="Dorjee K."/>
            <person name="Dorris L."/>
            <person name="Duffey N."/>
            <person name="Dupes A."/>
            <person name="Elkins T."/>
            <person name="Engels R."/>
            <person name="Erickson J."/>
            <person name="Farina A."/>
            <person name="Faro S."/>
            <person name="Ferreira P."/>
            <person name="Fischer H."/>
            <person name="Fitzgerald M."/>
            <person name="Foley K."/>
            <person name="Gage D."/>
            <person name="Galagan J."/>
            <person name="Gearin G."/>
            <person name="Gnerre S."/>
            <person name="Gnirke A."/>
            <person name="Goyette A."/>
            <person name="Graham J."/>
            <person name="Grandbois E."/>
            <person name="Gyaltsen K."/>
            <person name="Hafez N."/>
            <person name="Hagopian D."/>
            <person name="Hagos B."/>
            <person name="Hall J."/>
            <person name="Hatcher B."/>
            <person name="Heller A."/>
            <person name="Higgins H."/>
            <person name="Honan T."/>
            <person name="Horn A."/>
            <person name="Houde N."/>
            <person name="Hughes L."/>
            <person name="Hulme W."/>
            <person name="Husby E."/>
            <person name="Iliev I."/>
            <person name="Jaffe D."/>
            <person name="Jones C."/>
            <person name="Kamal M."/>
            <person name="Kamat A."/>
            <person name="Kamvysselis M."/>
            <person name="Karlsson E."/>
            <person name="Kells C."/>
            <person name="Kieu A."/>
            <person name="Kisner P."/>
            <person name="Kodira C."/>
            <person name="Kulbokas E."/>
            <person name="Labutti K."/>
            <person name="Lama D."/>
            <person name="Landers T."/>
            <person name="Leger J."/>
            <person name="Levine S."/>
            <person name="Lewis D."/>
            <person name="Lewis T."/>
            <person name="Lindblad-toh K."/>
            <person name="Liu X."/>
            <person name="Lokyitsang T."/>
            <person name="Lokyitsang Y."/>
            <person name="Lucien O."/>
            <person name="Lui A."/>
            <person name="Ma L.J."/>
            <person name="Mabbitt R."/>
            <person name="Macdonald J."/>
            <person name="Maclean C."/>
            <person name="Major J."/>
            <person name="Manning J."/>
            <person name="Marabella R."/>
            <person name="Maru K."/>
            <person name="Matthews C."/>
            <person name="Mauceli E."/>
            <person name="Mccarthy M."/>
            <person name="Mcdonough S."/>
            <person name="Mcghee T."/>
            <person name="Meldrim J."/>
            <person name="Meneus L."/>
            <person name="Mesirov J."/>
            <person name="Mihalev A."/>
            <person name="Mihova T."/>
            <person name="Mikkelsen T."/>
            <person name="Mlenga V."/>
            <person name="Moru K."/>
            <person name="Mozes J."/>
            <person name="Mulrain L."/>
            <person name="Munson G."/>
            <person name="Naylor J."/>
            <person name="Newes C."/>
            <person name="Nguyen C."/>
            <person name="Nguyen N."/>
            <person name="Nguyen T."/>
            <person name="Nicol R."/>
            <person name="Nielsen C."/>
            <person name="Nizzari M."/>
            <person name="Norbu C."/>
            <person name="Norbu N."/>
            <person name="O'donnell P."/>
            <person name="Okoawo O."/>
            <person name="O'leary S."/>
            <person name="Omotosho B."/>
            <person name="O'neill K."/>
            <person name="Osman S."/>
            <person name="Parker S."/>
            <person name="Perrin D."/>
            <person name="Phunkhang P."/>
            <person name="Piqani B."/>
            <person name="Purcell S."/>
            <person name="Rachupka T."/>
            <person name="Ramasamy U."/>
            <person name="Rameau R."/>
            <person name="Ray V."/>
            <person name="Raymond C."/>
            <person name="Retta R."/>
            <person name="Richardson S."/>
            <person name="Rise C."/>
            <person name="Rodriguez J."/>
            <person name="Rogers J."/>
            <person name="Rogov P."/>
            <person name="Rutman M."/>
            <person name="Schupbach R."/>
            <person name="Seaman C."/>
            <person name="Settipalli S."/>
            <person name="Sharpe T."/>
            <person name="Sheridan J."/>
            <person name="Sherpa N."/>
            <person name="Shi J."/>
            <person name="Smirnov S."/>
            <person name="Smith C."/>
            <person name="Sougnez C."/>
            <person name="Spencer B."/>
            <person name="Stalker J."/>
            <person name="Stange-thomann N."/>
            <person name="Stavropoulos S."/>
            <person name="Stetson K."/>
            <person name="Stone C."/>
            <person name="Stone S."/>
            <person name="Stubbs M."/>
            <person name="Talamas J."/>
            <person name="Tchuinga P."/>
            <person name="Tenzing P."/>
            <person name="Tesfaye S."/>
            <person name="Theodore J."/>
            <person name="Thoulutsang Y."/>
            <person name="Topham K."/>
            <person name="Towey S."/>
            <person name="Tsamla T."/>
            <person name="Tsomo N."/>
            <person name="Vallee D."/>
            <person name="Vassiliev H."/>
            <person name="Venkataraman V."/>
            <person name="Vinson J."/>
            <person name="Vo A."/>
            <person name="Wade C."/>
            <person name="Wang S."/>
            <person name="Wangchuk T."/>
            <person name="Wangdi T."/>
            <person name="Whittaker C."/>
            <person name="Wilkinson J."/>
            <person name="Wu Y."/>
            <person name="Wyman D."/>
            <person name="Yadav S."/>
            <person name="Yang S."/>
            <person name="Yang X."/>
            <person name="Yeager S."/>
            <person name="Yee E."/>
            <person name="Young G."/>
            <person name="Zainoun J."/>
            <person name="Zembeck L."/>
            <person name="Zimmer A."/>
            <person name="Zody M."/>
            <person name="Lander E."/>
        </authorList>
    </citation>
    <scope>NUCLEOTIDE SEQUENCE [LARGE SCALE GENOMIC DNA]</scope>
</reference>
<feature type="region of interest" description="Disordered" evidence="1">
    <location>
        <begin position="229"/>
        <end position="252"/>
    </location>
</feature>
<dbReference type="HOGENOM" id="CLU_1104833_0_0_1"/>
<dbReference type="InterPro" id="IPR001810">
    <property type="entry name" value="F-box_dom"/>
</dbReference>